<protein>
    <submittedName>
        <fullName evidence="5">Putative ATP-dependent helicase DinG</fullName>
        <ecNumber evidence="5">3.6.4.12</ecNumber>
    </submittedName>
</protein>
<dbReference type="InterPro" id="IPR045028">
    <property type="entry name" value="DinG/Rad3-like"/>
</dbReference>
<accession>A0A644W4C5</accession>
<reference evidence="5" key="1">
    <citation type="submission" date="2019-08" db="EMBL/GenBank/DDBJ databases">
        <authorList>
            <person name="Kucharzyk K."/>
            <person name="Murdoch R.W."/>
            <person name="Higgins S."/>
            <person name="Loffler F."/>
        </authorList>
    </citation>
    <scope>NUCLEOTIDE SEQUENCE</scope>
</reference>
<dbReference type="InterPro" id="IPR027417">
    <property type="entry name" value="P-loop_NTPase"/>
</dbReference>
<dbReference type="Gene3D" id="3.40.50.300">
    <property type="entry name" value="P-loop containing nucleotide triphosphate hydrolases"/>
    <property type="match status" value="2"/>
</dbReference>
<dbReference type="AlphaFoldDB" id="A0A644W4C5"/>
<evidence type="ECO:0000256" key="2">
    <source>
        <dbReference type="ARBA" id="ARBA00022801"/>
    </source>
</evidence>
<dbReference type="GO" id="GO:0006139">
    <property type="term" value="P:nucleobase-containing compound metabolic process"/>
    <property type="evidence" value="ECO:0007669"/>
    <property type="project" value="InterPro"/>
</dbReference>
<evidence type="ECO:0000313" key="5">
    <source>
        <dbReference type="EMBL" id="MPL98604.1"/>
    </source>
</evidence>
<dbReference type="InterPro" id="IPR006555">
    <property type="entry name" value="ATP-dep_Helicase_C"/>
</dbReference>
<feature type="domain" description="Helicase ATP-binding" evidence="4">
    <location>
        <begin position="107"/>
        <end position="387"/>
    </location>
</feature>
<dbReference type="Pfam" id="PF13307">
    <property type="entry name" value="Helicase_C_2"/>
    <property type="match status" value="1"/>
</dbReference>
<proteinExistence type="predicted"/>
<keyword evidence="2 5" id="KW-0378">Hydrolase</keyword>
<dbReference type="EC" id="3.6.4.12" evidence="5"/>
<dbReference type="PROSITE" id="PS51193">
    <property type="entry name" value="HELICASE_ATP_BIND_2"/>
    <property type="match status" value="1"/>
</dbReference>
<dbReference type="GO" id="GO:0003676">
    <property type="term" value="F:nucleic acid binding"/>
    <property type="evidence" value="ECO:0007669"/>
    <property type="project" value="InterPro"/>
</dbReference>
<dbReference type="EMBL" id="VSSQ01000617">
    <property type="protein sequence ID" value="MPL98604.1"/>
    <property type="molecule type" value="Genomic_DNA"/>
</dbReference>
<dbReference type="GO" id="GO:0005524">
    <property type="term" value="F:ATP binding"/>
    <property type="evidence" value="ECO:0007669"/>
    <property type="project" value="UniProtKB-KW"/>
</dbReference>
<dbReference type="SUPFAM" id="SSF52540">
    <property type="entry name" value="P-loop containing nucleoside triphosphate hydrolases"/>
    <property type="match status" value="1"/>
</dbReference>
<dbReference type="GO" id="GO:0003678">
    <property type="term" value="F:DNA helicase activity"/>
    <property type="evidence" value="ECO:0007669"/>
    <property type="project" value="UniProtKB-EC"/>
</dbReference>
<keyword evidence="5" id="KW-0347">Helicase</keyword>
<evidence type="ECO:0000259" key="4">
    <source>
        <dbReference type="PROSITE" id="PS51193"/>
    </source>
</evidence>
<dbReference type="SMART" id="SM00491">
    <property type="entry name" value="HELICc2"/>
    <property type="match status" value="1"/>
</dbReference>
<name>A0A644W4C5_9ZZZZ</name>
<organism evidence="5">
    <name type="scientific">bioreactor metagenome</name>
    <dbReference type="NCBI Taxonomy" id="1076179"/>
    <lineage>
        <taxon>unclassified sequences</taxon>
        <taxon>metagenomes</taxon>
        <taxon>ecological metagenomes</taxon>
    </lineage>
</organism>
<dbReference type="PANTHER" id="PTHR11472">
    <property type="entry name" value="DNA REPAIR DEAD HELICASE RAD3/XP-D SUBFAMILY MEMBER"/>
    <property type="match status" value="1"/>
</dbReference>
<comment type="caution">
    <text evidence="5">The sequence shown here is derived from an EMBL/GenBank/DDBJ whole genome shotgun (WGS) entry which is preliminary data.</text>
</comment>
<gene>
    <name evidence="5" type="primary">dinG_3</name>
    <name evidence="5" type="ORF">SDC9_44810</name>
</gene>
<dbReference type="GO" id="GO:0016818">
    <property type="term" value="F:hydrolase activity, acting on acid anhydrides, in phosphorus-containing anhydrides"/>
    <property type="evidence" value="ECO:0007669"/>
    <property type="project" value="InterPro"/>
</dbReference>
<evidence type="ECO:0000256" key="3">
    <source>
        <dbReference type="ARBA" id="ARBA00022840"/>
    </source>
</evidence>
<dbReference type="PANTHER" id="PTHR11472:SF34">
    <property type="entry name" value="REGULATOR OF TELOMERE ELONGATION HELICASE 1"/>
    <property type="match status" value="1"/>
</dbReference>
<keyword evidence="3" id="KW-0067">ATP-binding</keyword>
<evidence type="ECO:0000256" key="1">
    <source>
        <dbReference type="ARBA" id="ARBA00022741"/>
    </source>
</evidence>
<dbReference type="InterPro" id="IPR014013">
    <property type="entry name" value="Helic_SF1/SF2_ATP-bd_DinG/Rad3"/>
</dbReference>
<sequence>MEQPVYMADIQNKIYEAGLIRQEERIVLTAENCVLLEYYTGKTYSYRMVELSTLKAKRLFSKAAPLNESGYQKAMDKMLSQAVSEPESTFSIKPVVRARNLLEHIFANILPEHGMDFRENQAALALEMLESLQGNRLALCEAEVGTGKTHAYILAVTVHNLFSNNKLPTIISTSTIALQKALTEEYIPQISDILMEHRIIDKPLSFVVRKGKSHYACDSRVKGYRSSIAHNDRHEDKELLSVLTGLFTGACPLDLDKLPLTDYVKSCINVERCHLNCPLSSICRYRDFIRKAQSLVYDFQIANHNLVLADVLGRKNGRRSLFPPRGVVIFDEAHKLLDAARQMYGMTLENVELERLVASIYHAIGSGNPDKAEIIRLCETMQEQNALLFEALRYAAGTSYDKNCYAVQIDLNCIRALKTLMAVLRRLSVLFYTTFREKRERYDRLVNRMEQQETKLSIMFHHTGSILWLEMTGATASRVCALPKQLDFLLSEDIWQEEIPYILTSGTLSVGGDFSHFKRNSGIILAEKRRVVETSKASPFDYPNHALLYLPQDMPTPSDKESGYFQAVVSRLEDLIEATHGHTLILFTSYRMMEQAYDGLCGRITSFPIFRMGKGRLDVIDAFRKSGNGVLCASDSAGEGIDLAGDILSSLIVVRLPFPAPDPVLEYEKTLYPDFYGYLNEVIVPGMLIKLRQWFGRGIRRETDTCVFSIHDSRASRRYRNDILATLPDMPVTHQLSDVNRFIAAKKTGAYFE</sequence>
<keyword evidence="1" id="KW-0547">Nucleotide-binding</keyword>